<evidence type="ECO:0000313" key="3">
    <source>
        <dbReference type="Proteomes" id="UP001331761"/>
    </source>
</evidence>
<keyword evidence="3" id="KW-1185">Reference proteome</keyword>
<evidence type="ECO:0000313" key="2">
    <source>
        <dbReference type="EMBL" id="KAK5978406.1"/>
    </source>
</evidence>
<dbReference type="EMBL" id="WIXE01009469">
    <property type="protein sequence ID" value="KAK5978406.1"/>
    <property type="molecule type" value="Genomic_DNA"/>
</dbReference>
<protein>
    <submittedName>
        <fullName evidence="2">Uncharacterized protein</fullName>
    </submittedName>
</protein>
<gene>
    <name evidence="2" type="ORF">GCK32_020344</name>
</gene>
<dbReference type="Proteomes" id="UP001331761">
    <property type="component" value="Unassembled WGS sequence"/>
</dbReference>
<keyword evidence="1" id="KW-0812">Transmembrane</keyword>
<organism evidence="2 3">
    <name type="scientific">Trichostrongylus colubriformis</name>
    <name type="common">Black scour worm</name>
    <dbReference type="NCBI Taxonomy" id="6319"/>
    <lineage>
        <taxon>Eukaryota</taxon>
        <taxon>Metazoa</taxon>
        <taxon>Ecdysozoa</taxon>
        <taxon>Nematoda</taxon>
        <taxon>Chromadorea</taxon>
        <taxon>Rhabditida</taxon>
        <taxon>Rhabditina</taxon>
        <taxon>Rhabditomorpha</taxon>
        <taxon>Strongyloidea</taxon>
        <taxon>Trichostrongylidae</taxon>
        <taxon>Trichostrongylus</taxon>
    </lineage>
</organism>
<proteinExistence type="predicted"/>
<dbReference type="AlphaFoldDB" id="A0AAN8ILY1"/>
<comment type="caution">
    <text evidence="2">The sequence shown here is derived from an EMBL/GenBank/DDBJ whole genome shotgun (WGS) entry which is preliminary data.</text>
</comment>
<evidence type="ECO:0000256" key="1">
    <source>
        <dbReference type="SAM" id="Phobius"/>
    </source>
</evidence>
<feature type="transmembrane region" description="Helical" evidence="1">
    <location>
        <begin position="24"/>
        <end position="46"/>
    </location>
</feature>
<reference evidence="2 3" key="1">
    <citation type="submission" date="2019-10" db="EMBL/GenBank/DDBJ databases">
        <title>Assembly and Annotation for the nematode Trichostrongylus colubriformis.</title>
        <authorList>
            <person name="Martin J."/>
        </authorList>
    </citation>
    <scope>NUCLEOTIDE SEQUENCE [LARGE SCALE GENOMIC DNA]</scope>
    <source>
        <strain evidence="2">G859</strain>
        <tissue evidence="2">Whole worm</tissue>
    </source>
</reference>
<keyword evidence="1" id="KW-1133">Transmembrane helix</keyword>
<name>A0AAN8ILY1_TRICO</name>
<accession>A0AAN8ILY1</accession>
<keyword evidence="1" id="KW-0472">Membrane</keyword>
<sequence length="104" mass="11884">MELNNTHANSTFIGHWTREEVVSIVSFVYVIVSILMVVLWSAYLCFDGRREPKTDTHVIHKLAQSTLLRAETGHLGIGRPIDRLRNSFDTRSSEPRASQQMDDL</sequence>